<evidence type="ECO:0000313" key="3">
    <source>
        <dbReference type="Proteomes" id="UP001589838"/>
    </source>
</evidence>
<accession>A0ABV6KCG3</accession>
<feature type="transmembrane region" description="Helical" evidence="1">
    <location>
        <begin position="146"/>
        <end position="170"/>
    </location>
</feature>
<dbReference type="Proteomes" id="UP001589838">
    <property type="component" value="Unassembled WGS sequence"/>
</dbReference>
<keyword evidence="1" id="KW-0812">Transmembrane</keyword>
<dbReference type="Pfam" id="PF04854">
    <property type="entry name" value="DUF624"/>
    <property type="match status" value="1"/>
</dbReference>
<feature type="transmembrane region" description="Helical" evidence="1">
    <location>
        <begin position="111"/>
        <end position="134"/>
    </location>
</feature>
<feature type="transmembrane region" description="Helical" evidence="1">
    <location>
        <begin position="20"/>
        <end position="43"/>
    </location>
</feature>
<keyword evidence="1" id="KW-1133">Transmembrane helix</keyword>
<protein>
    <submittedName>
        <fullName evidence="2">YesL family protein</fullName>
    </submittedName>
</protein>
<evidence type="ECO:0000313" key="2">
    <source>
        <dbReference type="EMBL" id="MFC0470735.1"/>
    </source>
</evidence>
<keyword evidence="1" id="KW-0472">Membrane</keyword>
<keyword evidence="3" id="KW-1185">Reference proteome</keyword>
<dbReference type="RefSeq" id="WP_335960497.1">
    <property type="nucleotide sequence ID" value="NZ_JAXBLX010000010.1"/>
</dbReference>
<feature type="transmembrane region" description="Helical" evidence="1">
    <location>
        <begin position="176"/>
        <end position="197"/>
    </location>
</feature>
<dbReference type="InterPro" id="IPR006938">
    <property type="entry name" value="DUF624"/>
</dbReference>
<organism evidence="2 3">
    <name type="scientific">Halalkalibacter kiskunsagensis</name>
    <dbReference type="NCBI Taxonomy" id="1548599"/>
    <lineage>
        <taxon>Bacteria</taxon>
        <taxon>Bacillati</taxon>
        <taxon>Bacillota</taxon>
        <taxon>Bacilli</taxon>
        <taxon>Bacillales</taxon>
        <taxon>Bacillaceae</taxon>
        <taxon>Halalkalibacter</taxon>
    </lineage>
</organism>
<evidence type="ECO:0000256" key="1">
    <source>
        <dbReference type="SAM" id="Phobius"/>
    </source>
</evidence>
<proteinExistence type="predicted"/>
<comment type="caution">
    <text evidence="2">The sequence shown here is derived from an EMBL/GenBank/DDBJ whole genome shotgun (WGS) entry which is preliminary data.</text>
</comment>
<dbReference type="EMBL" id="JBHLUX010000025">
    <property type="protein sequence ID" value="MFC0470735.1"/>
    <property type="molecule type" value="Genomic_DNA"/>
</dbReference>
<sequence length="214" mass="24381">MEYSGVMGGLYKISEWITRLAYVNVLWIFFSILGIFVVGFFPATVAMFTVIRKLALGEVDTPIFQTYWMTVKKELVKSNILGYIVILFGVLLYVNFSIIQESTSTISYLYYPTLILILLFLLTLFYVFPVYVHFKLNIFTSLRNALFLMIINPIATVIMIIGSVVIFILLDFFPALILFFGGSAGTLLVMTISMWAFNRMLNKGQADSEKMENA</sequence>
<feature type="transmembrane region" description="Helical" evidence="1">
    <location>
        <begin position="80"/>
        <end position="99"/>
    </location>
</feature>
<gene>
    <name evidence="2" type="ORF">ACFFHM_09580</name>
</gene>
<name>A0ABV6KCG3_9BACI</name>
<reference evidence="2 3" key="1">
    <citation type="submission" date="2024-09" db="EMBL/GenBank/DDBJ databases">
        <authorList>
            <person name="Sun Q."/>
            <person name="Mori K."/>
        </authorList>
    </citation>
    <scope>NUCLEOTIDE SEQUENCE [LARGE SCALE GENOMIC DNA]</scope>
    <source>
        <strain evidence="2 3">NCAIM B.02610</strain>
    </source>
</reference>